<dbReference type="Proteomes" id="UP000828048">
    <property type="component" value="Chromosome 3"/>
</dbReference>
<evidence type="ECO:0000313" key="2">
    <source>
        <dbReference type="Proteomes" id="UP000828048"/>
    </source>
</evidence>
<dbReference type="EMBL" id="CM037153">
    <property type="protein sequence ID" value="KAH7857554.1"/>
    <property type="molecule type" value="Genomic_DNA"/>
</dbReference>
<reference evidence="1 2" key="1">
    <citation type="journal article" date="2021" name="Hortic Res">
        <title>High-quality reference genome and annotation aids understanding of berry development for evergreen blueberry (Vaccinium darrowii).</title>
        <authorList>
            <person name="Yu J."/>
            <person name="Hulse-Kemp A.M."/>
            <person name="Babiker E."/>
            <person name="Staton M."/>
        </authorList>
    </citation>
    <scope>NUCLEOTIDE SEQUENCE [LARGE SCALE GENOMIC DNA]</scope>
    <source>
        <strain evidence="2">cv. NJ 8807/NJ 8810</strain>
        <tissue evidence="1">Young leaf</tissue>
    </source>
</reference>
<gene>
    <name evidence="1" type="ORF">Vadar_013949</name>
</gene>
<name>A0ACB7YXG9_9ERIC</name>
<accession>A0ACB7YXG9</accession>
<proteinExistence type="predicted"/>
<protein>
    <submittedName>
        <fullName evidence="1">Uncharacterized protein</fullName>
    </submittedName>
</protein>
<organism evidence="1 2">
    <name type="scientific">Vaccinium darrowii</name>
    <dbReference type="NCBI Taxonomy" id="229202"/>
    <lineage>
        <taxon>Eukaryota</taxon>
        <taxon>Viridiplantae</taxon>
        <taxon>Streptophyta</taxon>
        <taxon>Embryophyta</taxon>
        <taxon>Tracheophyta</taxon>
        <taxon>Spermatophyta</taxon>
        <taxon>Magnoliopsida</taxon>
        <taxon>eudicotyledons</taxon>
        <taxon>Gunneridae</taxon>
        <taxon>Pentapetalae</taxon>
        <taxon>asterids</taxon>
        <taxon>Ericales</taxon>
        <taxon>Ericaceae</taxon>
        <taxon>Vaccinioideae</taxon>
        <taxon>Vaccinieae</taxon>
        <taxon>Vaccinium</taxon>
    </lineage>
</organism>
<keyword evidence="2" id="KW-1185">Reference proteome</keyword>
<evidence type="ECO:0000313" key="1">
    <source>
        <dbReference type="EMBL" id="KAH7857554.1"/>
    </source>
</evidence>
<sequence>MEGEDEGMYSEELANLEFSVKGNWAIVLQRLFTPSLVEVYNELFPKGNFEIVLVHRADEDDEAFTDSLSKMPWLAIPFSDSNTRDCLYELFKAMVTPYLVILDEDGKVMIEDGVVYIGEYGVDAYPKTQERIKEIKDEEEKAKREQPLKCILASRSRDFVILANGNTVSFTCQDQVV</sequence>
<comment type="caution">
    <text evidence="1">The sequence shown here is derived from an EMBL/GenBank/DDBJ whole genome shotgun (WGS) entry which is preliminary data.</text>
</comment>